<evidence type="ECO:0000256" key="1">
    <source>
        <dbReference type="ARBA" id="ARBA00008950"/>
    </source>
</evidence>
<evidence type="ECO:0000313" key="5">
    <source>
        <dbReference type="Proteomes" id="UP001204015"/>
    </source>
</evidence>
<dbReference type="EC" id="3.1.4.-" evidence="2"/>
<evidence type="ECO:0000256" key="2">
    <source>
        <dbReference type="RuleBase" id="RU362039"/>
    </source>
</evidence>
<gene>
    <name evidence="4" type="ORF">NG821_09465</name>
</gene>
<proteinExistence type="inferred from homology"/>
<dbReference type="NCBIfam" id="TIGR00040">
    <property type="entry name" value="yfcE"/>
    <property type="match status" value="1"/>
</dbReference>
<evidence type="ECO:0000313" key="4">
    <source>
        <dbReference type="EMBL" id="MCO6026062.1"/>
    </source>
</evidence>
<organism evidence="4 5">
    <name type="scientific">Segatella cerevisiae</name>
    <dbReference type="NCBI Taxonomy" id="2053716"/>
    <lineage>
        <taxon>Bacteria</taxon>
        <taxon>Pseudomonadati</taxon>
        <taxon>Bacteroidota</taxon>
        <taxon>Bacteroidia</taxon>
        <taxon>Bacteroidales</taxon>
        <taxon>Prevotellaceae</taxon>
        <taxon>Segatella</taxon>
    </lineage>
</organism>
<dbReference type="InterPro" id="IPR024654">
    <property type="entry name" value="Calcineurin-like_PHP_lpxH"/>
</dbReference>
<dbReference type="EMBL" id="JAMXLY010000037">
    <property type="protein sequence ID" value="MCO6026062.1"/>
    <property type="molecule type" value="Genomic_DNA"/>
</dbReference>
<sequence length="169" mass="19339">MKKIGIISDTHSYWDDRYEKYFGDCDEIWHAGDIGSVELADKFEAMKPVFRAVYGNCDGNELRLRYPKILRFKCEDVDVLIKHIGGYPGNYDKSIRGTLFASPPQLFIDGHSHILKIKYDKTLRLLHINPGAAGTTGWQKERTMVRLTIEGSKFTDCEVITLGENHSRL</sequence>
<keyword evidence="2" id="KW-0479">Metal-binding</keyword>
<dbReference type="InterPro" id="IPR029052">
    <property type="entry name" value="Metallo-depent_PP-like"/>
</dbReference>
<evidence type="ECO:0000259" key="3">
    <source>
        <dbReference type="Pfam" id="PF12850"/>
    </source>
</evidence>
<feature type="domain" description="Calcineurin-like phosphoesterase" evidence="3">
    <location>
        <begin position="3"/>
        <end position="150"/>
    </location>
</feature>
<name>A0ABT1BYA1_9BACT</name>
<keyword evidence="5" id="KW-1185">Reference proteome</keyword>
<dbReference type="Pfam" id="PF12850">
    <property type="entry name" value="Metallophos_2"/>
    <property type="match status" value="1"/>
</dbReference>
<accession>A0ABT1BYA1</accession>
<protein>
    <recommendedName>
        <fullName evidence="2">Phosphoesterase</fullName>
        <ecNumber evidence="2">3.1.4.-</ecNumber>
    </recommendedName>
</protein>
<dbReference type="SUPFAM" id="SSF56300">
    <property type="entry name" value="Metallo-dependent phosphatases"/>
    <property type="match status" value="1"/>
</dbReference>
<comment type="similarity">
    <text evidence="1 2">Belongs to the metallophosphoesterase superfamily. YfcE family.</text>
</comment>
<dbReference type="Proteomes" id="UP001204015">
    <property type="component" value="Unassembled WGS sequence"/>
</dbReference>
<comment type="caution">
    <text evidence="4">The sequence shown here is derived from an EMBL/GenBank/DDBJ whole genome shotgun (WGS) entry which is preliminary data.</text>
</comment>
<reference evidence="4 5" key="1">
    <citation type="submission" date="2022-06" db="EMBL/GenBank/DDBJ databases">
        <title>A taxonomic note on the genus Prevotella: Description of four novel genera and emended description of the genera Hallella and Xylanibacter.</title>
        <authorList>
            <person name="Hitch T.C.A."/>
        </authorList>
    </citation>
    <scope>NUCLEOTIDE SEQUENCE [LARGE SCALE GENOMIC DNA]</scope>
    <source>
        <strain evidence="4 5">DSM 100619</strain>
    </source>
</reference>
<dbReference type="InterPro" id="IPR000979">
    <property type="entry name" value="Phosphodiesterase_MJ0936/Vps29"/>
</dbReference>
<dbReference type="Gene3D" id="3.60.21.10">
    <property type="match status" value="1"/>
</dbReference>
<dbReference type="RefSeq" id="WP_252761420.1">
    <property type="nucleotide sequence ID" value="NZ_JAMXLY010000037.1"/>
</dbReference>
<comment type="cofactor">
    <cofactor evidence="2">
        <name>a divalent metal cation</name>
        <dbReference type="ChEBI" id="CHEBI:60240"/>
    </cofactor>
</comment>